<accession>A0A7S2CJ78</accession>
<feature type="region of interest" description="Disordered" evidence="1">
    <location>
        <begin position="1"/>
        <end position="32"/>
    </location>
</feature>
<reference evidence="2" key="1">
    <citation type="submission" date="2021-01" db="EMBL/GenBank/DDBJ databases">
        <authorList>
            <person name="Corre E."/>
            <person name="Pelletier E."/>
            <person name="Niang G."/>
            <person name="Scheremetjew M."/>
            <person name="Finn R."/>
            <person name="Kale V."/>
            <person name="Holt S."/>
            <person name="Cochrane G."/>
            <person name="Meng A."/>
            <person name="Brown T."/>
            <person name="Cohen L."/>
        </authorList>
    </citation>
    <scope>NUCLEOTIDE SEQUENCE</scope>
    <source>
        <strain evidence="2">CCMP2222</strain>
    </source>
</reference>
<evidence type="ECO:0000256" key="1">
    <source>
        <dbReference type="SAM" id="MobiDB-lite"/>
    </source>
</evidence>
<organism evidence="2">
    <name type="scientific">Alexandrium andersonii</name>
    <dbReference type="NCBI Taxonomy" id="327968"/>
    <lineage>
        <taxon>Eukaryota</taxon>
        <taxon>Sar</taxon>
        <taxon>Alveolata</taxon>
        <taxon>Dinophyceae</taxon>
        <taxon>Gonyaulacales</taxon>
        <taxon>Pyrocystaceae</taxon>
        <taxon>Alexandrium</taxon>
    </lineage>
</organism>
<name>A0A7S2CJ78_9DINO</name>
<sequence>MSKRRTSLTSAQEDDDNDPRKHEGHAKMDQGEMKFNYKQQKLQTDLEMWVMDEVPGVFGVDDSDELREELQEDGQAELVEKVCHAKDIDAMRTMITEWLGPEASGSAKDDFVGRFVSLALKVQLAGKKK</sequence>
<protein>
    <submittedName>
        <fullName evidence="2">Uncharacterized protein</fullName>
    </submittedName>
</protein>
<feature type="compositionally biased region" description="Basic and acidic residues" evidence="1">
    <location>
        <begin position="18"/>
        <end position="32"/>
    </location>
</feature>
<gene>
    <name evidence="2" type="ORF">AAND1436_LOCUS18381</name>
</gene>
<evidence type="ECO:0000313" key="2">
    <source>
        <dbReference type="EMBL" id="CAD9426832.1"/>
    </source>
</evidence>
<proteinExistence type="predicted"/>
<dbReference type="EMBL" id="HBGQ01037334">
    <property type="protein sequence ID" value="CAD9426832.1"/>
    <property type="molecule type" value="Transcribed_RNA"/>
</dbReference>
<dbReference type="AlphaFoldDB" id="A0A7S2CJ78"/>